<feature type="compositionally biased region" description="Basic residues" evidence="1">
    <location>
        <begin position="1"/>
        <end position="13"/>
    </location>
</feature>
<comment type="caution">
    <text evidence="2">The sequence shown here is derived from an EMBL/GenBank/DDBJ whole genome shotgun (WGS) entry which is preliminary data.</text>
</comment>
<organism evidence="2 3">
    <name type="scientific">Paramarasmius palmivorus</name>
    <dbReference type="NCBI Taxonomy" id="297713"/>
    <lineage>
        <taxon>Eukaryota</taxon>
        <taxon>Fungi</taxon>
        <taxon>Dikarya</taxon>
        <taxon>Basidiomycota</taxon>
        <taxon>Agaricomycotina</taxon>
        <taxon>Agaricomycetes</taxon>
        <taxon>Agaricomycetidae</taxon>
        <taxon>Agaricales</taxon>
        <taxon>Marasmiineae</taxon>
        <taxon>Marasmiaceae</taxon>
        <taxon>Paramarasmius</taxon>
    </lineage>
</organism>
<dbReference type="Gene3D" id="1.10.340.70">
    <property type="match status" value="1"/>
</dbReference>
<dbReference type="AlphaFoldDB" id="A0AAW0BD75"/>
<gene>
    <name evidence="2" type="ORF">VNI00_016662</name>
</gene>
<evidence type="ECO:0008006" key="4">
    <source>
        <dbReference type="Google" id="ProtNLM"/>
    </source>
</evidence>
<evidence type="ECO:0000256" key="1">
    <source>
        <dbReference type="SAM" id="MobiDB-lite"/>
    </source>
</evidence>
<dbReference type="EMBL" id="JAYKXP010000135">
    <property type="protein sequence ID" value="KAK7023576.1"/>
    <property type="molecule type" value="Genomic_DNA"/>
</dbReference>
<keyword evidence="3" id="KW-1185">Reference proteome</keyword>
<name>A0AAW0BD75_9AGAR</name>
<accession>A0AAW0BD75</accession>
<protein>
    <recommendedName>
        <fullName evidence="4">Integrase zinc-binding domain-containing protein</fullName>
    </recommendedName>
</protein>
<sequence>MALRRSSHLQAKAKQHELKEVELPQDVEAQELREHVETVPEVPRPTVDESEPEDPTIFESRSRNPAITEALGARDHFEKDVKTLYLDDPLFSKVLKNAKDYPGFEIEDGFIYSKNRGNKTVLCVPGGKSSSGKSLRELVIEQAHEVLGHFGAQHTSDYVH</sequence>
<feature type="region of interest" description="Disordered" evidence="1">
    <location>
        <begin position="1"/>
        <end position="64"/>
    </location>
</feature>
<proteinExistence type="predicted"/>
<evidence type="ECO:0000313" key="3">
    <source>
        <dbReference type="Proteomes" id="UP001383192"/>
    </source>
</evidence>
<evidence type="ECO:0000313" key="2">
    <source>
        <dbReference type="EMBL" id="KAK7023576.1"/>
    </source>
</evidence>
<reference evidence="2 3" key="1">
    <citation type="submission" date="2024-01" db="EMBL/GenBank/DDBJ databases">
        <title>A draft genome for a cacao thread blight-causing isolate of Paramarasmius palmivorus.</title>
        <authorList>
            <person name="Baruah I.K."/>
            <person name="Bukari Y."/>
            <person name="Amoako-Attah I."/>
            <person name="Meinhardt L.W."/>
            <person name="Bailey B.A."/>
            <person name="Cohen S.P."/>
        </authorList>
    </citation>
    <scope>NUCLEOTIDE SEQUENCE [LARGE SCALE GENOMIC DNA]</scope>
    <source>
        <strain evidence="2 3">GH-12</strain>
    </source>
</reference>
<dbReference type="Proteomes" id="UP001383192">
    <property type="component" value="Unassembled WGS sequence"/>
</dbReference>